<comment type="similarity">
    <text evidence="4 10">Belongs to the OST1 family.</text>
</comment>
<keyword evidence="12" id="KW-1185">Reference proteome</keyword>
<evidence type="ECO:0000313" key="12">
    <source>
        <dbReference type="Proteomes" id="UP001165121"/>
    </source>
</evidence>
<dbReference type="PANTHER" id="PTHR21049">
    <property type="entry name" value="RIBOPHORIN I"/>
    <property type="match status" value="1"/>
</dbReference>
<keyword evidence="5 10" id="KW-0812">Transmembrane</keyword>
<comment type="pathway">
    <text evidence="3 10">Protein modification; protein glycosylation.</text>
</comment>
<evidence type="ECO:0000256" key="6">
    <source>
        <dbReference type="ARBA" id="ARBA00022729"/>
    </source>
</evidence>
<proteinExistence type="inferred from homology"/>
<comment type="subcellular location">
    <subcellularLocation>
        <location evidence="2 10">Endoplasmic reticulum membrane</location>
        <topology evidence="2 10">Single-pass type I membrane protein</topology>
    </subcellularLocation>
</comment>
<evidence type="ECO:0000256" key="4">
    <source>
        <dbReference type="ARBA" id="ARBA00008905"/>
    </source>
</evidence>
<evidence type="ECO:0000256" key="3">
    <source>
        <dbReference type="ARBA" id="ARBA00004922"/>
    </source>
</evidence>
<accession>A0A9W6X1N7</accession>
<dbReference type="GO" id="GO:0018279">
    <property type="term" value="P:protein N-linked glycosylation via asparagine"/>
    <property type="evidence" value="ECO:0007669"/>
    <property type="project" value="TreeGrafter"/>
</dbReference>
<dbReference type="PANTHER" id="PTHR21049:SF0">
    <property type="entry name" value="DOLICHYL-DIPHOSPHOOLIGOSACCHARIDE--PROTEIN GLYCOSYLTRANSFERASE SUBUNIT 1"/>
    <property type="match status" value="1"/>
</dbReference>
<comment type="caution">
    <text evidence="11">The sequence shown here is derived from an EMBL/GenBank/DDBJ whole genome shotgun (WGS) entry which is preliminary data.</text>
</comment>
<evidence type="ECO:0000256" key="1">
    <source>
        <dbReference type="ARBA" id="ARBA00002791"/>
    </source>
</evidence>
<evidence type="ECO:0000256" key="5">
    <source>
        <dbReference type="ARBA" id="ARBA00022692"/>
    </source>
</evidence>
<dbReference type="AlphaFoldDB" id="A0A9W6X1N7"/>
<reference evidence="11" key="1">
    <citation type="submission" date="2023-04" db="EMBL/GenBank/DDBJ databases">
        <title>Phytophthora fragariaefolia NBRC 109709.</title>
        <authorList>
            <person name="Ichikawa N."/>
            <person name="Sato H."/>
            <person name="Tonouchi N."/>
        </authorList>
    </citation>
    <scope>NUCLEOTIDE SEQUENCE</scope>
    <source>
        <strain evidence="11">NBRC 109709</strain>
    </source>
</reference>
<organism evidence="11 12">
    <name type="scientific">Phytophthora fragariaefolia</name>
    <dbReference type="NCBI Taxonomy" id="1490495"/>
    <lineage>
        <taxon>Eukaryota</taxon>
        <taxon>Sar</taxon>
        <taxon>Stramenopiles</taxon>
        <taxon>Oomycota</taxon>
        <taxon>Peronosporomycetes</taxon>
        <taxon>Peronosporales</taxon>
        <taxon>Peronosporaceae</taxon>
        <taxon>Phytophthora</taxon>
    </lineage>
</organism>
<gene>
    <name evidence="11" type="ORF">Pfra01_000491600</name>
</gene>
<evidence type="ECO:0000313" key="11">
    <source>
        <dbReference type="EMBL" id="GMF26293.1"/>
    </source>
</evidence>
<evidence type="ECO:0000256" key="8">
    <source>
        <dbReference type="ARBA" id="ARBA00022989"/>
    </source>
</evidence>
<name>A0A9W6X1N7_9STRA</name>
<evidence type="ECO:0000256" key="2">
    <source>
        <dbReference type="ARBA" id="ARBA00004115"/>
    </source>
</evidence>
<comment type="function">
    <text evidence="1 10">Subunit of the oligosaccharyl transferase (OST) complex that catalyzes the initial transfer of a defined glycan (Glc(3)Man(9)GlcNAc(2) in eukaryotes) from the lipid carrier dolichol-pyrophosphate to an asparagine residue within an Asn-X-Ser/Thr consensus motif in nascent polypeptide chains, the first step in protein N-glycosylation. N-glycosylation occurs cotranslationally and the complex associates with the Sec61 complex at the channel-forming translocon complex that mediates protein translocation across the endoplasmic reticulum (ER). All subunits are required for a maximal enzyme activity.</text>
</comment>
<dbReference type="GO" id="GO:0008250">
    <property type="term" value="C:oligosaccharyltransferase complex"/>
    <property type="evidence" value="ECO:0007669"/>
    <property type="project" value="UniProtKB-UniRule"/>
</dbReference>
<evidence type="ECO:0000256" key="10">
    <source>
        <dbReference type="RuleBase" id="RU361143"/>
    </source>
</evidence>
<keyword evidence="6" id="KW-0732">Signal</keyword>
<keyword evidence="8 10" id="KW-1133">Transmembrane helix</keyword>
<protein>
    <recommendedName>
        <fullName evidence="10">Dolichyl-diphosphooligosaccharide--protein glycosyltransferase subunit 1</fullName>
    </recommendedName>
</protein>
<sequence length="578" mass="64249">MLRSRIWSSTVCTLGVSASSSSALEGVLGAASSEKKATWLRRRPFAPVRRAAALRSATRDTRESILTEALEDGREFGATSGYELMTTTKPGAADFYQSSGTSAFSPSHSVRLNKPIQLVETPVDFDQSLRGDQRLRVDFDLTKHVVREHTEFSFSDADAQVTEYDVAFPRALEARLAYVSARCGKTPCEIVPATKEHAARVKTPEDAALYTVLLKKPVAKGETGSVKVTAYFTRVLTPYPAEVTQKEDQLVLFDASHLISSPYLTKTQTTKIKLPSGNVEHVRAAEPISRKGSVVSLGPYTDIKGFEAGVDASPLSVHYKNHSPFMTITKLTREIEVSMWGRVSFEEVYDMEHTGAKLKGGFSRYDYVQLHQRGASFHEMYAHLPKDSVNVYYRDQIGNISTSRLRPAGRTGSYQELEFKPRFPLFGGWKSQWYLGYSVPTYSVLTHVGDKFKLEVDFSTPVQGASVDDLTVKVVLPEGATNVQVNVPFSLDGTSETTRQTYLDTPAIGRPVVILDKKNVVAAHNVPFEVTFEFPQHFMMHEPLLLVSGFLAFFIVCMVLFRLDISIAKKPVQKKKTE</sequence>
<comment type="subunit">
    <text evidence="10">Component of the oligosaccharyltransferase (OST) complex.</text>
</comment>
<dbReference type="EMBL" id="BSXT01000392">
    <property type="protein sequence ID" value="GMF26293.1"/>
    <property type="molecule type" value="Genomic_DNA"/>
</dbReference>
<evidence type="ECO:0000256" key="7">
    <source>
        <dbReference type="ARBA" id="ARBA00022824"/>
    </source>
</evidence>
<dbReference type="Proteomes" id="UP001165121">
    <property type="component" value="Unassembled WGS sequence"/>
</dbReference>
<dbReference type="InterPro" id="IPR007676">
    <property type="entry name" value="Ribophorin_I"/>
</dbReference>
<evidence type="ECO:0000256" key="9">
    <source>
        <dbReference type="ARBA" id="ARBA00023136"/>
    </source>
</evidence>
<keyword evidence="9 10" id="KW-0472">Membrane</keyword>
<keyword evidence="7 10" id="KW-0256">Endoplasmic reticulum</keyword>
<dbReference type="Pfam" id="PF04597">
    <property type="entry name" value="Ribophorin_I"/>
    <property type="match status" value="1"/>
</dbReference>
<dbReference type="OrthoDB" id="310030at2759"/>
<feature type="transmembrane region" description="Helical" evidence="10">
    <location>
        <begin position="544"/>
        <end position="565"/>
    </location>
</feature>